<name>A0ABR3Y2X2_9PEZI</name>
<dbReference type="PANTHER" id="PTHR37807:SF3">
    <property type="entry name" value="OS07G0160300 PROTEIN"/>
    <property type="match status" value="1"/>
</dbReference>
<protein>
    <recommendedName>
        <fullName evidence="4">P-loop containing nucleoside triphosphate hydrolase protein</fullName>
    </recommendedName>
</protein>
<feature type="region of interest" description="Disordered" evidence="1">
    <location>
        <begin position="194"/>
        <end position="213"/>
    </location>
</feature>
<feature type="compositionally biased region" description="Low complexity" evidence="1">
    <location>
        <begin position="199"/>
        <end position="213"/>
    </location>
</feature>
<dbReference type="EMBL" id="JAWRVE010000004">
    <property type="protein sequence ID" value="KAL1882290.1"/>
    <property type="molecule type" value="Genomic_DNA"/>
</dbReference>
<evidence type="ECO:0000313" key="2">
    <source>
        <dbReference type="EMBL" id="KAL1882290.1"/>
    </source>
</evidence>
<dbReference type="InterPro" id="IPR027417">
    <property type="entry name" value="P-loop_NTPase"/>
</dbReference>
<dbReference type="Pfam" id="PF13671">
    <property type="entry name" value="AAA_33"/>
    <property type="match status" value="1"/>
</dbReference>
<comment type="caution">
    <text evidence="2">The sequence shown here is derived from an EMBL/GenBank/DDBJ whole genome shotgun (WGS) entry which is preliminary data.</text>
</comment>
<reference evidence="2 3" key="1">
    <citation type="journal article" date="2024" name="IMA Fungus">
        <title>IMA Genome - F19 : A genome assembly and annotation guide to empower mycologists, including annotated draft genome sequences of Ceratocystis pirilliformis, Diaporthe australafricana, Fusarium ophioides, Paecilomyces lecythidis, and Sporothrix stenoceras.</title>
        <authorList>
            <person name="Aylward J."/>
            <person name="Wilson A.M."/>
            <person name="Visagie C.M."/>
            <person name="Spraker J."/>
            <person name="Barnes I."/>
            <person name="Buitendag C."/>
            <person name="Ceriani C."/>
            <person name="Del Mar Angel L."/>
            <person name="du Plessis D."/>
            <person name="Fuchs T."/>
            <person name="Gasser K."/>
            <person name="Kramer D."/>
            <person name="Li W."/>
            <person name="Munsamy K."/>
            <person name="Piso A."/>
            <person name="Price J.L."/>
            <person name="Sonnekus B."/>
            <person name="Thomas C."/>
            <person name="van der Nest A."/>
            <person name="van Dijk A."/>
            <person name="van Heerden A."/>
            <person name="van Vuuren N."/>
            <person name="Yilmaz N."/>
            <person name="Duong T.A."/>
            <person name="van der Merwe N.A."/>
            <person name="Wingfield M.J."/>
            <person name="Wingfield B.D."/>
        </authorList>
    </citation>
    <scope>NUCLEOTIDE SEQUENCE [LARGE SCALE GENOMIC DNA]</scope>
    <source>
        <strain evidence="2 3">CMW 18300</strain>
    </source>
</reference>
<sequence>METPRKVLIQMSGAPGSGKSTLANLLARHGSINGVVVNHDLIKSFFLDNGNSFQKSAELTYSLQWVLTGDLLRQGQNVIVDSTCNHRGTLDQGTALAQQHDYDYTYVECKMSASDINLLEERLRDRVALRSQRTSVHAQPTDMDGAHRSSSGDALALYKTWIESPVRPTSNIIIVDSTSSPEDCMNDTLKQMGLLAEPSSSSTSTKIPSTRST</sequence>
<dbReference type="Gene3D" id="3.40.50.300">
    <property type="entry name" value="P-loop containing nucleotide triphosphate hydrolases"/>
    <property type="match status" value="1"/>
</dbReference>
<evidence type="ECO:0000313" key="3">
    <source>
        <dbReference type="Proteomes" id="UP001583177"/>
    </source>
</evidence>
<evidence type="ECO:0000256" key="1">
    <source>
        <dbReference type="SAM" id="MobiDB-lite"/>
    </source>
</evidence>
<keyword evidence="3" id="KW-1185">Reference proteome</keyword>
<proteinExistence type="predicted"/>
<dbReference type="PANTHER" id="PTHR37807">
    <property type="entry name" value="OS07G0160300 PROTEIN"/>
    <property type="match status" value="1"/>
</dbReference>
<organism evidence="2 3">
    <name type="scientific">Diaporthe australafricana</name>
    <dbReference type="NCBI Taxonomy" id="127596"/>
    <lineage>
        <taxon>Eukaryota</taxon>
        <taxon>Fungi</taxon>
        <taxon>Dikarya</taxon>
        <taxon>Ascomycota</taxon>
        <taxon>Pezizomycotina</taxon>
        <taxon>Sordariomycetes</taxon>
        <taxon>Sordariomycetidae</taxon>
        <taxon>Diaporthales</taxon>
        <taxon>Diaporthaceae</taxon>
        <taxon>Diaporthe</taxon>
    </lineage>
</organism>
<feature type="region of interest" description="Disordered" evidence="1">
    <location>
        <begin position="130"/>
        <end position="149"/>
    </location>
</feature>
<accession>A0ABR3Y2X2</accession>
<gene>
    <name evidence="2" type="ORF">Daus18300_000776</name>
</gene>
<dbReference type="SUPFAM" id="SSF52540">
    <property type="entry name" value="P-loop containing nucleoside triphosphate hydrolases"/>
    <property type="match status" value="1"/>
</dbReference>
<dbReference type="Proteomes" id="UP001583177">
    <property type="component" value="Unassembled WGS sequence"/>
</dbReference>
<evidence type="ECO:0008006" key="4">
    <source>
        <dbReference type="Google" id="ProtNLM"/>
    </source>
</evidence>